<sequence length="179" mass="18856">MSAPIDTASPSSPQDTVDRIAGLATGSTVAALRGARAKVALHTQLSEAALFDPSLTALTLRERLYAAWYSAHLANAHTVAETYRQRLVETDAPSNELAAVTTGTHGILSRRLAAILDHARLLTLAPATAHATGLRTLQEAGLTTPAIVALSQLIAFVSYQLRVVAATRALQARADREVA</sequence>
<organism evidence="1 2">
    <name type="scientific">Paraburkholderia megapolitana</name>
    <dbReference type="NCBI Taxonomy" id="420953"/>
    <lineage>
        <taxon>Bacteria</taxon>
        <taxon>Pseudomonadati</taxon>
        <taxon>Pseudomonadota</taxon>
        <taxon>Betaproteobacteria</taxon>
        <taxon>Burkholderiales</taxon>
        <taxon>Burkholderiaceae</taxon>
        <taxon>Paraburkholderia</taxon>
    </lineage>
</organism>
<dbReference type="RefSeq" id="WP_091006662.1">
    <property type="nucleotide sequence ID" value="NZ_CP041743.1"/>
</dbReference>
<evidence type="ECO:0000313" key="2">
    <source>
        <dbReference type="Proteomes" id="UP000199548"/>
    </source>
</evidence>
<dbReference type="SUPFAM" id="SSF69118">
    <property type="entry name" value="AhpD-like"/>
    <property type="match status" value="1"/>
</dbReference>
<name>A0A1I3DIW9_9BURK</name>
<dbReference type="Gene3D" id="1.20.1290.10">
    <property type="entry name" value="AhpD-like"/>
    <property type="match status" value="1"/>
</dbReference>
<dbReference type="EMBL" id="FOQU01000001">
    <property type="protein sequence ID" value="SFH86529.1"/>
    <property type="molecule type" value="Genomic_DNA"/>
</dbReference>
<proteinExistence type="predicted"/>
<dbReference type="Proteomes" id="UP000199548">
    <property type="component" value="Unassembled WGS sequence"/>
</dbReference>
<protein>
    <submittedName>
        <fullName evidence="1">N-terminal domain of uncharacterized protein YciW-containing protein</fullName>
    </submittedName>
</protein>
<reference evidence="1 2" key="1">
    <citation type="submission" date="2016-10" db="EMBL/GenBank/DDBJ databases">
        <authorList>
            <person name="de Groot N.N."/>
        </authorList>
    </citation>
    <scope>NUCLEOTIDE SEQUENCE [LARGE SCALE GENOMIC DNA]</scope>
    <source>
        <strain evidence="1 2">LMG 23650</strain>
    </source>
</reference>
<gene>
    <name evidence="1" type="ORF">SAMN05192543_101331</name>
</gene>
<accession>A0A1I3DIW9</accession>
<dbReference type="STRING" id="420953.SAMN05192543_101331"/>
<dbReference type="InterPro" id="IPR029032">
    <property type="entry name" value="AhpD-like"/>
</dbReference>
<evidence type="ECO:0000313" key="1">
    <source>
        <dbReference type="EMBL" id="SFH86529.1"/>
    </source>
</evidence>
<dbReference type="AlphaFoldDB" id="A0A1I3DIW9"/>
<keyword evidence="2" id="KW-1185">Reference proteome</keyword>
<dbReference type="OrthoDB" id="8718286at2"/>